<dbReference type="Pfam" id="PF00753">
    <property type="entry name" value="Lactamase_B"/>
    <property type="match status" value="1"/>
</dbReference>
<name>K0UMG7_MYCVA</name>
<keyword evidence="4" id="KW-1185">Reference proteome</keyword>
<evidence type="ECO:0000313" key="3">
    <source>
        <dbReference type="EMBL" id="EJZ07986.1"/>
    </source>
</evidence>
<dbReference type="Proteomes" id="UP000006072">
    <property type="component" value="Unassembled WGS sequence"/>
</dbReference>
<accession>K0UMG7</accession>
<gene>
    <name evidence="3" type="ORF">MVAC_16791</name>
</gene>
<keyword evidence="3" id="KW-0378">Hydrolase</keyword>
<dbReference type="Gene3D" id="1.25.40.880">
    <property type="entry name" value="Alkyl sulfatase, dimerisation domain"/>
    <property type="match status" value="1"/>
</dbReference>
<feature type="compositionally biased region" description="Basic and acidic residues" evidence="1">
    <location>
        <begin position="1"/>
        <end position="11"/>
    </location>
</feature>
<evidence type="ECO:0000313" key="4">
    <source>
        <dbReference type="Proteomes" id="UP000006072"/>
    </source>
</evidence>
<proteinExistence type="predicted"/>
<dbReference type="InterPro" id="IPR001279">
    <property type="entry name" value="Metallo-B-lactamas"/>
</dbReference>
<dbReference type="InterPro" id="IPR029228">
    <property type="entry name" value="Alkyl_sulf_dimr"/>
</dbReference>
<dbReference type="RefSeq" id="WP_003931784.1">
    <property type="nucleotide sequence ID" value="NZ_JH814694.1"/>
</dbReference>
<feature type="region of interest" description="Disordered" evidence="1">
    <location>
        <begin position="1"/>
        <end position="30"/>
    </location>
</feature>
<evidence type="ECO:0000259" key="2">
    <source>
        <dbReference type="SMART" id="SM00849"/>
    </source>
</evidence>
<dbReference type="eggNOG" id="COG2015">
    <property type="taxonomic scope" value="Bacteria"/>
</dbReference>
<dbReference type="InterPro" id="IPR052195">
    <property type="entry name" value="Bact_Alkyl/Aryl-Sulfatase"/>
</dbReference>
<dbReference type="Gene3D" id="3.60.15.30">
    <property type="entry name" value="Metallo-beta-lactamase domain"/>
    <property type="match status" value="1"/>
</dbReference>
<dbReference type="SUPFAM" id="SSF56281">
    <property type="entry name" value="Metallo-hydrolase/oxidoreductase"/>
    <property type="match status" value="1"/>
</dbReference>
<dbReference type="HOGENOM" id="CLU_014655_0_0_11"/>
<comment type="caution">
    <text evidence="3">The sequence shown here is derived from an EMBL/GenBank/DDBJ whole genome shotgun (WGS) entry which is preliminary data.</text>
</comment>
<protein>
    <submittedName>
        <fullName evidence="3">Hydrolase</fullName>
    </submittedName>
</protein>
<dbReference type="InterPro" id="IPR036866">
    <property type="entry name" value="RibonucZ/Hydroxyglut_hydro"/>
</dbReference>
<dbReference type="GO" id="GO:0016787">
    <property type="term" value="F:hydrolase activity"/>
    <property type="evidence" value="ECO:0007669"/>
    <property type="project" value="UniProtKB-KW"/>
</dbReference>
<dbReference type="GO" id="GO:0046983">
    <property type="term" value="F:protein dimerization activity"/>
    <property type="evidence" value="ECO:0007669"/>
    <property type="project" value="InterPro"/>
</dbReference>
<dbReference type="EMBL" id="ALQA01000036">
    <property type="protein sequence ID" value="EJZ07986.1"/>
    <property type="molecule type" value="Genomic_DNA"/>
</dbReference>
<dbReference type="PANTHER" id="PTHR43223">
    <property type="entry name" value="ALKYL/ARYL-SULFATASE"/>
    <property type="match status" value="1"/>
</dbReference>
<dbReference type="AlphaFoldDB" id="K0UMG7"/>
<reference evidence="3 4" key="1">
    <citation type="journal article" date="2012" name="J. Bacteriol.">
        <title>Complete Genome Sequence of Mycobacterium vaccae Type Strain ATCC 25954.</title>
        <authorList>
            <person name="Ho Y.S."/>
            <person name="Adroub S.A."/>
            <person name="Abadi M."/>
            <person name="Al Alwan B."/>
            <person name="Alkhateeb R."/>
            <person name="Gao G."/>
            <person name="Ragab A."/>
            <person name="Ali S."/>
            <person name="van Soolingen D."/>
            <person name="Bitter W."/>
            <person name="Pain A."/>
            <person name="Abdallah A.M."/>
        </authorList>
    </citation>
    <scope>NUCLEOTIDE SEQUENCE [LARGE SCALE GENOMIC DNA]</scope>
    <source>
        <strain evidence="3 4">ATCC 25954</strain>
    </source>
</reference>
<dbReference type="SMART" id="SM00849">
    <property type="entry name" value="Lactamase_B"/>
    <property type="match status" value="1"/>
</dbReference>
<feature type="domain" description="Metallo-beta-lactamase" evidence="2">
    <location>
        <begin position="46"/>
        <end position="255"/>
    </location>
</feature>
<dbReference type="Pfam" id="PF14863">
    <property type="entry name" value="Alkyl_sulf_dimr"/>
    <property type="match status" value="1"/>
</dbReference>
<dbReference type="PANTHER" id="PTHR43223:SF2">
    <property type="entry name" value="METALLO-BETA-LACTAMASE DOMAIN-CONTAINING PROTEIN"/>
    <property type="match status" value="1"/>
</dbReference>
<evidence type="ECO:0000256" key="1">
    <source>
        <dbReference type="SAM" id="MobiDB-lite"/>
    </source>
</evidence>
<organism evidence="3 4">
    <name type="scientific">Mycolicibacterium vaccae ATCC 25954</name>
    <dbReference type="NCBI Taxonomy" id="1194972"/>
    <lineage>
        <taxon>Bacteria</taxon>
        <taxon>Bacillati</taxon>
        <taxon>Actinomycetota</taxon>
        <taxon>Actinomycetes</taxon>
        <taxon>Mycobacteriales</taxon>
        <taxon>Mycobacteriaceae</taxon>
        <taxon>Mycolicibacterium</taxon>
    </lineage>
</organism>
<sequence>MSTPPEERVDGLEPLYRSRPGADDLAGASATEARQVAPGVWMSPGLTNSYMLTTGEGRVIVNTGMGFESPVHKANFDAVDSGPVRYIIYTQGHADHVGGTDVFREDGTHIVAQANWEMWRDDTERLLAHRARNTMFAFVDKITATVTGIQKRFGEVLPAQAVPDPDTIVEDTLALEVGGRRIELIATPGGETTDSLVVWLPDERICLCGNLFGPVFGHIPNLVTMRGDRYRDALAAVASYERVRRLQPEVLVTGHFDPIHGAELVDAELIRLRDAVQYLHDETVSAMNAGDDVRDAMARITLPPHLEVGQGYGKVSWNVRAIWENYNGWFHRRSTTELYPVGPESVAPDLVELAGAQAICDRAGRYLDAGDPLRAIHLGEIVLESEPAHQAARAVVKSAHEALLADSENFWESAWLRKQIGELA</sequence>
<dbReference type="PATRIC" id="fig|1194972.3.peg.3352"/>
<dbReference type="InterPro" id="IPR038536">
    <property type="entry name" value="Alkyl/aryl-sulf_dimr_sf"/>
</dbReference>